<protein>
    <recommendedName>
        <fullName evidence="2">RelA/SpoT domain-containing protein</fullName>
    </recommendedName>
</protein>
<sequence>MEGSVNAMNILEYESSGHALYAELCNVVAELLDRAIQNAEGFRLQQIQSRAKDPISLRARLAQVGAVESDEIETLRKDLAGCRIVFYTNNDVNRFATSGLLGDLFEIDWERSKFHQPGPGTQDAEKLFQSYNYVVRLKDDRTALVEYDRFKGLWCEVQVQTTLNHAWAEMAHDIIYKRPEIKGFGARESEMIERRLGEAMRDHLLPAGFIFQKIASDVQRLMEGKELFDLGAVDAILKAPDNNERKDAAERLRDDVLPYYDDPQTEFPDIREKLKQAWLTAHETTAKSRETPFGNYPGAEPHDVAKVIADILEQYRYLDPEATYAAIRDLFVQTNDPDSRKHLIGLAEKLSAHTLQVWEKYGPIAQTRLATALKTEDNLGAIGPIAAVICGEILKPDITGTSSSSNTVTFHTGAIIYSDALAAARRDAIDMLIQLAASAPSEDEQRLAISNLFIAGSGPQHAAYSNEVTSMILDDTAYMLRALQPILAQKPMDARQDYEQRILQLWRRYRSLPDNLSSDGKIAETQAQLIEAIMAIRDALNADEEFVIFKTLVGFRSVFPHMWEDDGFDFEKNQRIRDDRQDELLDTISEETWRNWKQRLGHAAAIQSNYGATFPPLIRFFEQIATRLPAFGLDLLIDRELLPHWTLAPLAVAVFDTDAREEAKESLLAWAENGDYLPEIASTTRFAKTVDRKLALRVAEIAREKEDEHACVILLEAATRRFADDKSFWRDEVFFPCLAMLHAAGNHRWIDCTWFSTQGDSLFADLSTAQRTELLEAMIGVPNIDYHAEAILLPLARQDHIAVLEYFGRRIAGTEEQGRAPFDAVPFSFHEVNKAFQLHPKDVLEALRRWNDADGVNTRWQLSHFLSRVYPEFESPLPETLTALINDADSDTLAFVVSLLEGFEGRETLLPILRAILASDAATDDIEKAVSHVFHETGVMTGEFGAAQTYQAKADSIRPWLDDSSERVRTFSEQEIRSLERRVAAENRRAQEEIALRRLDYDEPLGGEQD</sequence>
<dbReference type="PANTHER" id="PTHR41773:SF1">
    <property type="entry name" value="RELA_SPOT DOMAIN-CONTAINING PROTEIN"/>
    <property type="match status" value="1"/>
</dbReference>
<reference evidence="3 4" key="1">
    <citation type="journal article" date="2018" name="Nat. Biotechnol.">
        <title>A standardized bacterial taxonomy based on genome phylogeny substantially revises the tree of life.</title>
        <authorList>
            <person name="Parks D.H."/>
            <person name="Chuvochina M."/>
            <person name="Waite D.W."/>
            <person name="Rinke C."/>
            <person name="Skarshewski A."/>
            <person name="Chaumeil P.A."/>
            <person name="Hugenholtz P."/>
        </authorList>
    </citation>
    <scope>NUCLEOTIDE SEQUENCE [LARGE SCALE GENOMIC DNA]</scope>
    <source>
        <strain evidence="3">UBA8733</strain>
    </source>
</reference>
<evidence type="ECO:0000259" key="2">
    <source>
        <dbReference type="SMART" id="SM00954"/>
    </source>
</evidence>
<dbReference type="SMART" id="SM00954">
    <property type="entry name" value="RelA_SpoT"/>
    <property type="match status" value="1"/>
</dbReference>
<dbReference type="EMBL" id="DMAN01000230">
    <property type="protein sequence ID" value="HAE27572.1"/>
    <property type="molecule type" value="Genomic_DNA"/>
</dbReference>
<dbReference type="Proteomes" id="UP000259610">
    <property type="component" value="Unassembled WGS sequence"/>
</dbReference>
<dbReference type="Pfam" id="PF04607">
    <property type="entry name" value="RelA_SpoT"/>
    <property type="match status" value="1"/>
</dbReference>
<accession>A0A3B9GYQ4</accession>
<gene>
    <name evidence="3" type="ORF">DCG58_10460</name>
</gene>
<dbReference type="CDD" id="cd05399">
    <property type="entry name" value="NT_Rel-Spo_like"/>
    <property type="match status" value="1"/>
</dbReference>
<evidence type="ECO:0000313" key="4">
    <source>
        <dbReference type="Proteomes" id="UP000259610"/>
    </source>
</evidence>
<feature type="domain" description="RelA/SpoT" evidence="2">
    <location>
        <begin position="49"/>
        <end position="182"/>
    </location>
</feature>
<dbReference type="SUPFAM" id="SSF81301">
    <property type="entry name" value="Nucleotidyltransferase"/>
    <property type="match status" value="1"/>
</dbReference>
<comment type="caution">
    <text evidence="3">The sequence shown here is derived from an EMBL/GenBank/DDBJ whole genome shotgun (WGS) entry which is preliminary data.</text>
</comment>
<proteinExistence type="predicted"/>
<dbReference type="InterPro" id="IPR007685">
    <property type="entry name" value="RelA_SpoT"/>
</dbReference>
<dbReference type="AlphaFoldDB" id="A0A3B9GYQ4"/>
<feature type="coiled-coil region" evidence="1">
    <location>
        <begin position="969"/>
        <end position="996"/>
    </location>
</feature>
<dbReference type="Gene3D" id="3.30.460.10">
    <property type="entry name" value="Beta Polymerase, domain 2"/>
    <property type="match status" value="1"/>
</dbReference>
<dbReference type="GO" id="GO:0015969">
    <property type="term" value="P:guanosine tetraphosphate metabolic process"/>
    <property type="evidence" value="ECO:0007669"/>
    <property type="project" value="InterPro"/>
</dbReference>
<dbReference type="RefSeq" id="WP_273053945.1">
    <property type="nucleotide sequence ID" value="NZ_CAJWRG010000132.1"/>
</dbReference>
<name>A0A3B9GYQ4_9PROT</name>
<evidence type="ECO:0000313" key="3">
    <source>
        <dbReference type="EMBL" id="HAE27572.1"/>
    </source>
</evidence>
<dbReference type="InterPro" id="IPR043519">
    <property type="entry name" value="NT_sf"/>
</dbReference>
<dbReference type="PANTHER" id="PTHR41773">
    <property type="entry name" value="GTP PYROPHOSPHATASE-RELATED"/>
    <property type="match status" value="1"/>
</dbReference>
<organism evidence="3 4">
    <name type="scientific">Hyphomonas adhaerens</name>
    <dbReference type="NCBI Taxonomy" id="81029"/>
    <lineage>
        <taxon>Bacteria</taxon>
        <taxon>Pseudomonadati</taxon>
        <taxon>Pseudomonadota</taxon>
        <taxon>Alphaproteobacteria</taxon>
        <taxon>Hyphomonadales</taxon>
        <taxon>Hyphomonadaceae</taxon>
        <taxon>Hyphomonas</taxon>
    </lineage>
</organism>
<keyword evidence="1" id="KW-0175">Coiled coil</keyword>
<evidence type="ECO:0000256" key="1">
    <source>
        <dbReference type="SAM" id="Coils"/>
    </source>
</evidence>